<dbReference type="GO" id="GO:1904680">
    <property type="term" value="F:peptide transmembrane transporter activity"/>
    <property type="evidence" value="ECO:0007669"/>
    <property type="project" value="TreeGrafter"/>
</dbReference>
<dbReference type="EMBL" id="NJGD01000027">
    <property type="protein sequence ID" value="PJR09848.1"/>
    <property type="molecule type" value="Genomic_DNA"/>
</dbReference>
<accession>A0A2J0YTX9</accession>
<dbReference type="CDD" id="cd08493">
    <property type="entry name" value="PBP2_DppA_like"/>
    <property type="match status" value="1"/>
</dbReference>
<evidence type="ECO:0000256" key="4">
    <source>
        <dbReference type="SAM" id="SignalP"/>
    </source>
</evidence>
<dbReference type="InterPro" id="IPR039424">
    <property type="entry name" value="SBP_5"/>
</dbReference>
<dbReference type="Gene3D" id="3.90.76.10">
    <property type="entry name" value="Dipeptide-binding Protein, Domain 1"/>
    <property type="match status" value="1"/>
</dbReference>
<evidence type="ECO:0000313" key="7">
    <source>
        <dbReference type="Proteomes" id="UP000231987"/>
    </source>
</evidence>
<dbReference type="Gene3D" id="3.10.105.10">
    <property type="entry name" value="Dipeptide-binding Protein, Domain 3"/>
    <property type="match status" value="1"/>
</dbReference>
<dbReference type="Proteomes" id="UP000231987">
    <property type="component" value="Unassembled WGS sequence"/>
</dbReference>
<dbReference type="PANTHER" id="PTHR30290">
    <property type="entry name" value="PERIPLASMIC BINDING COMPONENT OF ABC TRANSPORTER"/>
    <property type="match status" value="1"/>
</dbReference>
<dbReference type="PANTHER" id="PTHR30290:SF38">
    <property type="entry name" value="D,D-DIPEPTIDE-BINDING PERIPLASMIC PROTEIN DDPA-RELATED"/>
    <property type="match status" value="1"/>
</dbReference>
<comment type="subcellular location">
    <subcellularLocation>
        <location evidence="1">Periplasm</location>
    </subcellularLocation>
</comment>
<dbReference type="PIRSF" id="PIRSF002741">
    <property type="entry name" value="MppA"/>
    <property type="match status" value="1"/>
</dbReference>
<feature type="domain" description="Solute-binding protein family 5" evidence="5">
    <location>
        <begin position="66"/>
        <end position="445"/>
    </location>
</feature>
<feature type="signal peptide" evidence="4">
    <location>
        <begin position="1"/>
        <end position="21"/>
    </location>
</feature>
<dbReference type="GO" id="GO:0030288">
    <property type="term" value="C:outer membrane-bounded periplasmic space"/>
    <property type="evidence" value="ECO:0007669"/>
    <property type="project" value="TreeGrafter"/>
</dbReference>
<organism evidence="6 7">
    <name type="scientific">Rhizobium meliloti</name>
    <name type="common">Ensifer meliloti</name>
    <name type="synonym">Sinorhizobium meliloti</name>
    <dbReference type="NCBI Taxonomy" id="382"/>
    <lineage>
        <taxon>Bacteria</taxon>
        <taxon>Pseudomonadati</taxon>
        <taxon>Pseudomonadota</taxon>
        <taxon>Alphaproteobacteria</taxon>
        <taxon>Hyphomicrobiales</taxon>
        <taxon>Rhizobiaceae</taxon>
        <taxon>Sinorhizobium/Ensifer group</taxon>
        <taxon>Sinorhizobium</taxon>
    </lineage>
</organism>
<sequence length="528" mass="59042">MNWKFLPLLAATLLFPAGVMAKSLVFCSEASPDSFSPMLTTTGTTEDATRPVYNRLLQFQPGTTNLAPSLAESWEVSKDGKEVTLHLRTGVKWHSNENFTPTRDFSAADVVFTFERQMKPDHPYHKVSGGNYSVFNGFGFAELIREVVAVDDYTVKFLLSRPSAPFLSNLATDFASIMSAEYADVMLAAGQPEVIDQEPIGTGPFTFVDYRRNSTIRYRAFDGYWGQKPAIDTLVFSINTDAAVRFSKLQANECQVIAYPNVADLPLIKANSDLKLLQKPGVNVGYLALNVDSKLLKDKRVRQALNMSIDKQRIVDNVYKGVGVAAKNLLPPTLWGYNDDVKDYPYDPSKAKALLADAGFADGFEIDLWVLPVQRPYNPDGRRMAEMMQSDLTQIGVRAKLVSYEWADYLQRLRQGEHSMAQLGWTNINGDPDDFFMSLASCDAAASGSNRSKWCNEEFDSLIKEASRLSDRGEREKLYRKAQEIMHEDAPFILIAHAQISVATRANVTGYDIDLFSHHEFAHVDLSE</sequence>
<keyword evidence="3 4" id="KW-0732">Signal</keyword>
<dbReference type="InterPro" id="IPR030678">
    <property type="entry name" value="Peptide/Ni-bd"/>
</dbReference>
<dbReference type="GO" id="GO:0043190">
    <property type="term" value="C:ATP-binding cassette (ABC) transporter complex"/>
    <property type="evidence" value="ECO:0007669"/>
    <property type="project" value="InterPro"/>
</dbReference>
<feature type="chain" id="PRO_5014336955" evidence="4">
    <location>
        <begin position="22"/>
        <end position="528"/>
    </location>
</feature>
<dbReference type="RefSeq" id="WP_100674758.1">
    <property type="nucleotide sequence ID" value="NZ_NJGD01000027.1"/>
</dbReference>
<dbReference type="InterPro" id="IPR000914">
    <property type="entry name" value="SBP_5_dom"/>
</dbReference>
<dbReference type="Pfam" id="PF00496">
    <property type="entry name" value="SBP_bac_5"/>
    <property type="match status" value="1"/>
</dbReference>
<comment type="caution">
    <text evidence="6">The sequence shown here is derived from an EMBL/GenBank/DDBJ whole genome shotgun (WGS) entry which is preliminary data.</text>
</comment>
<reference evidence="6 7" key="1">
    <citation type="submission" date="2017-06" db="EMBL/GenBank/DDBJ databases">
        <title>Ensifer strains isolated from leguminous trees and herbs display diverse denitrification phenotypes with some acting as strong N2O sinks.</title>
        <authorList>
            <person name="Woliy K."/>
            <person name="Mania D."/>
            <person name="Bakken L.R."/>
            <person name="Frostegard A."/>
        </authorList>
    </citation>
    <scope>NUCLEOTIDE SEQUENCE [LARGE SCALE GENOMIC DNA]</scope>
    <source>
        <strain evidence="6 7">AC50a</strain>
    </source>
</reference>
<evidence type="ECO:0000256" key="3">
    <source>
        <dbReference type="ARBA" id="ARBA00022729"/>
    </source>
</evidence>
<evidence type="ECO:0000313" key="6">
    <source>
        <dbReference type="EMBL" id="PJR09848.1"/>
    </source>
</evidence>
<comment type="similarity">
    <text evidence="2">Belongs to the bacterial solute-binding protein 5 family.</text>
</comment>
<dbReference type="AlphaFoldDB" id="A0A2J0YTX9"/>
<evidence type="ECO:0000256" key="2">
    <source>
        <dbReference type="ARBA" id="ARBA00005695"/>
    </source>
</evidence>
<evidence type="ECO:0000259" key="5">
    <source>
        <dbReference type="Pfam" id="PF00496"/>
    </source>
</evidence>
<protein>
    <submittedName>
        <fullName evidence="6">ABC transporter substrate-binding protein</fullName>
    </submittedName>
</protein>
<dbReference type="GO" id="GO:0042938">
    <property type="term" value="P:dipeptide transport"/>
    <property type="evidence" value="ECO:0007669"/>
    <property type="project" value="TreeGrafter"/>
</dbReference>
<proteinExistence type="inferred from homology"/>
<name>A0A2J0YTX9_RHIML</name>
<dbReference type="Gene3D" id="3.40.190.10">
    <property type="entry name" value="Periplasmic binding protein-like II"/>
    <property type="match status" value="1"/>
</dbReference>
<dbReference type="FunFam" id="3.10.105.10:FF:000002">
    <property type="entry name" value="Dipeptide ABC transporter, substrate-binding protein"/>
    <property type="match status" value="1"/>
</dbReference>
<gene>
    <name evidence="6" type="ORF">CEJ86_30550</name>
</gene>
<dbReference type="FunFam" id="3.40.190.10:FF:000036">
    <property type="entry name" value="Dipeptide ABC transporter, substrate-binding protein"/>
    <property type="match status" value="1"/>
</dbReference>
<evidence type="ECO:0000256" key="1">
    <source>
        <dbReference type="ARBA" id="ARBA00004418"/>
    </source>
</evidence>
<dbReference type="SUPFAM" id="SSF53850">
    <property type="entry name" value="Periplasmic binding protein-like II"/>
    <property type="match status" value="1"/>
</dbReference>